<dbReference type="SMART" id="SM00672">
    <property type="entry name" value="CAP10"/>
    <property type="match status" value="1"/>
</dbReference>
<evidence type="ECO:0000313" key="3">
    <source>
        <dbReference type="Proteomes" id="UP001443914"/>
    </source>
</evidence>
<proteinExistence type="predicted"/>
<dbReference type="InterPro" id="IPR006598">
    <property type="entry name" value="CAP10"/>
</dbReference>
<organism evidence="2 3">
    <name type="scientific">Saponaria officinalis</name>
    <name type="common">Common soapwort</name>
    <name type="synonym">Lychnis saponaria</name>
    <dbReference type="NCBI Taxonomy" id="3572"/>
    <lineage>
        <taxon>Eukaryota</taxon>
        <taxon>Viridiplantae</taxon>
        <taxon>Streptophyta</taxon>
        <taxon>Embryophyta</taxon>
        <taxon>Tracheophyta</taxon>
        <taxon>Spermatophyta</taxon>
        <taxon>Magnoliopsida</taxon>
        <taxon>eudicotyledons</taxon>
        <taxon>Gunneridae</taxon>
        <taxon>Pentapetalae</taxon>
        <taxon>Caryophyllales</taxon>
        <taxon>Caryophyllaceae</taxon>
        <taxon>Caryophylleae</taxon>
        <taxon>Saponaria</taxon>
    </lineage>
</organism>
<dbReference type="Proteomes" id="UP001443914">
    <property type="component" value="Unassembled WGS sequence"/>
</dbReference>
<dbReference type="AlphaFoldDB" id="A0AAW1MPZ1"/>
<dbReference type="InterPro" id="IPR051091">
    <property type="entry name" value="O-Glucosyltr/Glycosyltrsf_90"/>
</dbReference>
<gene>
    <name evidence="2" type="ORF">RND81_02G122700</name>
</gene>
<protein>
    <recommendedName>
        <fullName evidence="1">Glycosyl transferase CAP10 domain-containing protein</fullName>
    </recommendedName>
</protein>
<sequence>MENSTTPSNEKKKSWDFFKWSYNNNSSSLSLSSSSSILNKYFSASRASCLLLLLFITTLVLTRWSDITNLAGNSVPFTFSMFSWNSTDHLRCTASKMTLTCPSNYSSTRDLETTSSTETCPEYFRYIHEDLKTWKEKGITKDMVEKLKENAHFRLIIVNGTAYVKQYHKAFQTRDTYTLWGILQLLKLYPGRLPDLDLMFQCHDQSSIKRDKYEGSKAAFAPPQFHYCADESTFDIVFPDWSFWGWPEINIKPWVPLVKDLKRGNAEKNWKSREPFAFWRGNLYTGARTKLKECNSLEKWSTQIIQQDWGKEITQKFKNSDLSKQCVHRYKIYIEGNAWSVSEKYILACDSMTLLTNPIYYDFFSRSLIPMKHYWPVNPNNLCKSIKFAVNWGNNNTDKAQEIGRAGSEYIFNQIKIEHVYDYMFHVLNEYAKLLRYKPTVPEGSEELCSERFACSPPGLETTFKAETIVSGPSKRGPCALPPSYFPSTLQTLRDQNAKIKEIVQMWERGNG</sequence>
<dbReference type="Pfam" id="PF05686">
    <property type="entry name" value="Glyco_transf_90"/>
    <property type="match status" value="1"/>
</dbReference>
<dbReference type="PANTHER" id="PTHR12203">
    <property type="entry name" value="KDEL LYS-ASP-GLU-LEU CONTAINING - RELATED"/>
    <property type="match status" value="1"/>
</dbReference>
<name>A0AAW1MPZ1_SAPOF</name>
<keyword evidence="3" id="KW-1185">Reference proteome</keyword>
<accession>A0AAW1MPZ1</accession>
<feature type="domain" description="Glycosyl transferase CAP10" evidence="1">
    <location>
        <begin position="192"/>
        <end position="438"/>
    </location>
</feature>
<dbReference type="PANTHER" id="PTHR12203:SF99">
    <property type="entry name" value="OS04G0534100 PROTEIN"/>
    <property type="match status" value="1"/>
</dbReference>
<evidence type="ECO:0000259" key="1">
    <source>
        <dbReference type="SMART" id="SM00672"/>
    </source>
</evidence>
<evidence type="ECO:0000313" key="2">
    <source>
        <dbReference type="EMBL" id="KAK9749386.1"/>
    </source>
</evidence>
<dbReference type="EMBL" id="JBDFQZ010000002">
    <property type="protein sequence ID" value="KAK9749386.1"/>
    <property type="molecule type" value="Genomic_DNA"/>
</dbReference>
<comment type="caution">
    <text evidence="2">The sequence shown here is derived from an EMBL/GenBank/DDBJ whole genome shotgun (WGS) entry which is preliminary data.</text>
</comment>
<reference evidence="2" key="1">
    <citation type="submission" date="2024-03" db="EMBL/GenBank/DDBJ databases">
        <title>WGS assembly of Saponaria officinalis var. Norfolk2.</title>
        <authorList>
            <person name="Jenkins J."/>
            <person name="Shu S."/>
            <person name="Grimwood J."/>
            <person name="Barry K."/>
            <person name="Goodstein D."/>
            <person name="Schmutz J."/>
            <person name="Leebens-Mack J."/>
            <person name="Osbourn A."/>
        </authorList>
    </citation>
    <scope>NUCLEOTIDE SEQUENCE [LARGE SCALE GENOMIC DNA]</scope>
    <source>
        <strain evidence="2">JIC</strain>
    </source>
</reference>